<keyword evidence="2" id="KW-1133">Transmembrane helix</keyword>
<name>A0A412AXI0_9FIRM</name>
<proteinExistence type="predicted"/>
<evidence type="ECO:0000256" key="2">
    <source>
        <dbReference type="SAM" id="Phobius"/>
    </source>
</evidence>
<keyword evidence="2" id="KW-0472">Membrane</keyword>
<accession>A0A412AXI0</accession>
<evidence type="ECO:0000313" key="4">
    <source>
        <dbReference type="Proteomes" id="UP000284751"/>
    </source>
</evidence>
<organism evidence="3 4">
    <name type="scientific">[Clostridium] leptum</name>
    <dbReference type="NCBI Taxonomy" id="1535"/>
    <lineage>
        <taxon>Bacteria</taxon>
        <taxon>Bacillati</taxon>
        <taxon>Bacillota</taxon>
        <taxon>Clostridia</taxon>
        <taxon>Eubacteriales</taxon>
        <taxon>Oscillospiraceae</taxon>
        <taxon>Oscillospiraceae incertae sedis</taxon>
    </lineage>
</organism>
<protein>
    <submittedName>
        <fullName evidence="3">Uncharacterized protein</fullName>
    </submittedName>
</protein>
<feature type="coiled-coil region" evidence="1">
    <location>
        <begin position="34"/>
        <end position="71"/>
    </location>
</feature>
<dbReference type="EMBL" id="QRTC01000021">
    <property type="protein sequence ID" value="RGQ41120.1"/>
    <property type="molecule type" value="Genomic_DNA"/>
</dbReference>
<gene>
    <name evidence="3" type="ORF">DWY99_06710</name>
</gene>
<evidence type="ECO:0000256" key="1">
    <source>
        <dbReference type="SAM" id="Coils"/>
    </source>
</evidence>
<sequence length="73" mass="8330">MSTEIIVSVISLFGTIVGSLGGILVSSRLTTYRIQKLEERVAKHNNLIERMYKVEDSAKSAHRRIDELREELK</sequence>
<dbReference type="Proteomes" id="UP000284751">
    <property type="component" value="Unassembled WGS sequence"/>
</dbReference>
<keyword evidence="2" id="KW-0812">Transmembrane</keyword>
<reference evidence="3 4" key="1">
    <citation type="submission" date="2018-08" db="EMBL/GenBank/DDBJ databases">
        <title>A genome reference for cultivated species of the human gut microbiota.</title>
        <authorList>
            <person name="Zou Y."/>
            <person name="Xue W."/>
            <person name="Luo G."/>
        </authorList>
    </citation>
    <scope>NUCLEOTIDE SEQUENCE [LARGE SCALE GENOMIC DNA]</scope>
    <source>
        <strain evidence="3 4">AF28-26</strain>
    </source>
</reference>
<comment type="caution">
    <text evidence="3">The sequence shown here is derived from an EMBL/GenBank/DDBJ whole genome shotgun (WGS) entry which is preliminary data.</text>
</comment>
<dbReference type="AlphaFoldDB" id="A0A412AXI0"/>
<keyword evidence="1" id="KW-0175">Coiled coil</keyword>
<evidence type="ECO:0000313" key="3">
    <source>
        <dbReference type="EMBL" id="RGQ41120.1"/>
    </source>
</evidence>
<feature type="transmembrane region" description="Helical" evidence="2">
    <location>
        <begin position="6"/>
        <end position="26"/>
    </location>
</feature>